<protein>
    <submittedName>
        <fullName evidence="2">Uncharacterized protein</fullName>
    </submittedName>
</protein>
<keyword evidence="3" id="KW-1185">Reference proteome</keyword>
<evidence type="ECO:0000313" key="2">
    <source>
        <dbReference type="EMBL" id="EPZ35360.1"/>
    </source>
</evidence>
<dbReference type="Proteomes" id="UP000030755">
    <property type="component" value="Unassembled WGS sequence"/>
</dbReference>
<reference evidence="2 3" key="1">
    <citation type="journal article" date="2013" name="Curr. Biol.">
        <title>Shared signatures of parasitism and phylogenomics unite Cryptomycota and microsporidia.</title>
        <authorList>
            <person name="James T.Y."/>
            <person name="Pelin A."/>
            <person name="Bonen L."/>
            <person name="Ahrendt S."/>
            <person name="Sain D."/>
            <person name="Corradi N."/>
            <person name="Stajich J.E."/>
        </authorList>
    </citation>
    <scope>NUCLEOTIDE SEQUENCE [LARGE SCALE GENOMIC DNA]</scope>
    <source>
        <strain evidence="2 3">CSF55</strain>
    </source>
</reference>
<accession>A0A075AYF7</accession>
<evidence type="ECO:0000313" key="3">
    <source>
        <dbReference type="Proteomes" id="UP000030755"/>
    </source>
</evidence>
<keyword evidence="1" id="KW-0812">Transmembrane</keyword>
<keyword evidence="1" id="KW-1133">Transmembrane helix</keyword>
<dbReference type="EMBL" id="KE560848">
    <property type="protein sequence ID" value="EPZ35360.1"/>
    <property type="molecule type" value="Genomic_DNA"/>
</dbReference>
<feature type="transmembrane region" description="Helical" evidence="1">
    <location>
        <begin position="69"/>
        <end position="89"/>
    </location>
</feature>
<name>A0A075AYF7_ROZAC</name>
<dbReference type="HOGENOM" id="CLU_1907867_0_0_1"/>
<gene>
    <name evidence="2" type="ORF">O9G_000756</name>
</gene>
<evidence type="ECO:0000256" key="1">
    <source>
        <dbReference type="SAM" id="Phobius"/>
    </source>
</evidence>
<organism evidence="2 3">
    <name type="scientific">Rozella allomycis (strain CSF55)</name>
    <dbReference type="NCBI Taxonomy" id="988480"/>
    <lineage>
        <taxon>Eukaryota</taxon>
        <taxon>Fungi</taxon>
        <taxon>Fungi incertae sedis</taxon>
        <taxon>Cryptomycota</taxon>
        <taxon>Cryptomycota incertae sedis</taxon>
        <taxon>Rozella</taxon>
    </lineage>
</organism>
<sequence>MPENGTSVSIAETPIKKDAQIMGNYTQPELAKRSILTFPKALWQGKVFKEPVTTVLQYGMLGGVSLSTMVWYGMNGFAITGFISTYILWYDRHYSREDWIKRGALSADYEAKYPHLSEMEKNMSAEYDKARED</sequence>
<keyword evidence="1" id="KW-0472">Membrane</keyword>
<proteinExistence type="predicted"/>
<dbReference type="AlphaFoldDB" id="A0A075AYF7"/>